<dbReference type="Proteomes" id="UP000185427">
    <property type="component" value="Chromosome"/>
</dbReference>
<evidence type="ECO:0000313" key="2">
    <source>
        <dbReference type="Proteomes" id="UP000185427"/>
    </source>
</evidence>
<proteinExistence type="predicted"/>
<gene>
    <name evidence="1" type="ORF">BUW47_02525</name>
</gene>
<protein>
    <submittedName>
        <fullName evidence="1">Uncharacterized protein</fullName>
    </submittedName>
</protein>
<reference evidence="1 2" key="1">
    <citation type="submission" date="2016-12" db="EMBL/GenBank/DDBJ databases">
        <title>Complete Genome Sequence of Lactobacillus fermentum Strain SNUV175, a Probiotic for Treatment of Bacterial Vaginosis.</title>
        <authorList>
            <person name="Lee S."/>
            <person name="You H.J."/>
            <person name="Kwon B."/>
            <person name="Ko G."/>
        </authorList>
    </citation>
    <scope>NUCLEOTIDE SEQUENCE [LARGE SCALE GENOMIC DNA]</scope>
    <source>
        <strain evidence="1 2">SNUV175</strain>
    </source>
</reference>
<accession>A0A1L7GTR3</accession>
<dbReference type="RefSeq" id="WP_075667176.1">
    <property type="nucleotide sequence ID" value="NZ_CP019030.1"/>
</dbReference>
<evidence type="ECO:0000313" key="1">
    <source>
        <dbReference type="EMBL" id="APU45385.1"/>
    </source>
</evidence>
<name>A0A1L7GTR3_LIMFE</name>
<dbReference type="AlphaFoldDB" id="A0A1L7GTR3"/>
<organism evidence="1 2">
    <name type="scientific">Limosilactobacillus fermentum</name>
    <name type="common">Lactobacillus fermentum</name>
    <dbReference type="NCBI Taxonomy" id="1613"/>
    <lineage>
        <taxon>Bacteria</taxon>
        <taxon>Bacillati</taxon>
        <taxon>Bacillota</taxon>
        <taxon>Bacilli</taxon>
        <taxon>Lactobacillales</taxon>
        <taxon>Lactobacillaceae</taxon>
        <taxon>Limosilactobacillus</taxon>
    </lineage>
</organism>
<sequence>MKAIYYADATTSLFKGSNVVADDHTLKANETFENPSGKVEPAKLVNGSWVDATPEEHDAYLKSQQKSLITVTPSADDKGLNELGKQVAKLTKDNLALIQLVNSLGQQIASVQKNDKEKGGN</sequence>
<dbReference type="EMBL" id="CP019030">
    <property type="protein sequence ID" value="APU45385.1"/>
    <property type="molecule type" value="Genomic_DNA"/>
</dbReference>